<evidence type="ECO:0000256" key="5">
    <source>
        <dbReference type="SAM" id="MobiDB-lite"/>
    </source>
</evidence>
<keyword evidence="9" id="KW-1185">Reference proteome</keyword>
<evidence type="ECO:0000256" key="3">
    <source>
        <dbReference type="ARBA" id="ARBA00022729"/>
    </source>
</evidence>
<keyword evidence="2" id="KW-0964">Secreted</keyword>
<keyword evidence="6" id="KW-1133">Transmembrane helix</keyword>
<evidence type="ECO:0000256" key="1">
    <source>
        <dbReference type="ARBA" id="ARBA00022512"/>
    </source>
</evidence>
<gene>
    <name evidence="8" type="ORF">BDK92_3814</name>
</gene>
<dbReference type="InterPro" id="IPR019931">
    <property type="entry name" value="LPXTG_anchor"/>
</dbReference>
<dbReference type="PROSITE" id="PS50847">
    <property type="entry name" value="GRAM_POS_ANCHORING"/>
    <property type="match status" value="1"/>
</dbReference>
<keyword evidence="6" id="KW-0812">Transmembrane</keyword>
<feature type="compositionally biased region" description="Pro residues" evidence="5">
    <location>
        <begin position="65"/>
        <end position="79"/>
    </location>
</feature>
<dbReference type="RefSeq" id="WP_147457046.1">
    <property type="nucleotide sequence ID" value="NZ_RBKT01000001.1"/>
</dbReference>
<dbReference type="AlphaFoldDB" id="A0A495JKC9"/>
<organism evidence="8 9">
    <name type="scientific">Micromonospora pisi</name>
    <dbReference type="NCBI Taxonomy" id="589240"/>
    <lineage>
        <taxon>Bacteria</taxon>
        <taxon>Bacillati</taxon>
        <taxon>Actinomycetota</taxon>
        <taxon>Actinomycetes</taxon>
        <taxon>Micromonosporales</taxon>
        <taxon>Micromonosporaceae</taxon>
        <taxon>Micromonospora</taxon>
    </lineage>
</organism>
<evidence type="ECO:0000313" key="9">
    <source>
        <dbReference type="Proteomes" id="UP000277671"/>
    </source>
</evidence>
<comment type="caution">
    <text evidence="8">The sequence shown here is derived from an EMBL/GenBank/DDBJ whole genome shotgun (WGS) entry which is preliminary data.</text>
</comment>
<sequence length="125" mass="12372">MVVRRKGQRAEHRARVLASALVAGSALALGLSIGGPAAADPGILVRAVAPVPTAVPGGVTFEVLPVPPSGTPTGQPTPSPTASGDLPVTGGDSTSPSWLLAAGALLFLIGALIVATSRGVRRRRA</sequence>
<feature type="region of interest" description="Disordered" evidence="5">
    <location>
        <begin position="65"/>
        <end position="90"/>
    </location>
</feature>
<evidence type="ECO:0000256" key="2">
    <source>
        <dbReference type="ARBA" id="ARBA00022525"/>
    </source>
</evidence>
<dbReference type="EMBL" id="RBKT01000001">
    <property type="protein sequence ID" value="RKR89466.1"/>
    <property type="molecule type" value="Genomic_DNA"/>
</dbReference>
<feature type="domain" description="Gram-positive cocci surface proteins LPxTG" evidence="7">
    <location>
        <begin position="86"/>
        <end position="125"/>
    </location>
</feature>
<evidence type="ECO:0000256" key="6">
    <source>
        <dbReference type="SAM" id="Phobius"/>
    </source>
</evidence>
<reference evidence="8 9" key="1">
    <citation type="submission" date="2018-10" db="EMBL/GenBank/DDBJ databases">
        <title>Sequencing the genomes of 1000 actinobacteria strains.</title>
        <authorList>
            <person name="Klenk H.-P."/>
        </authorList>
    </citation>
    <scope>NUCLEOTIDE SEQUENCE [LARGE SCALE GENOMIC DNA]</scope>
    <source>
        <strain evidence="8 9">DSM 45175</strain>
    </source>
</reference>
<keyword evidence="1" id="KW-0134">Cell wall</keyword>
<evidence type="ECO:0000256" key="4">
    <source>
        <dbReference type="ARBA" id="ARBA00023088"/>
    </source>
</evidence>
<evidence type="ECO:0000259" key="7">
    <source>
        <dbReference type="PROSITE" id="PS50847"/>
    </source>
</evidence>
<proteinExistence type="predicted"/>
<protein>
    <recommendedName>
        <fullName evidence="7">Gram-positive cocci surface proteins LPxTG domain-containing protein</fullName>
    </recommendedName>
</protein>
<keyword evidence="3" id="KW-0732">Signal</keyword>
<keyword evidence="4" id="KW-0572">Peptidoglycan-anchor</keyword>
<feature type="transmembrane region" description="Helical" evidence="6">
    <location>
        <begin position="97"/>
        <end position="115"/>
    </location>
</feature>
<accession>A0A495JKC9</accession>
<dbReference type="Proteomes" id="UP000277671">
    <property type="component" value="Unassembled WGS sequence"/>
</dbReference>
<keyword evidence="6" id="KW-0472">Membrane</keyword>
<name>A0A495JKC9_9ACTN</name>
<evidence type="ECO:0000313" key="8">
    <source>
        <dbReference type="EMBL" id="RKR89466.1"/>
    </source>
</evidence>